<dbReference type="InterPro" id="IPR017853">
    <property type="entry name" value="GH"/>
</dbReference>
<dbReference type="InterPro" id="IPR050985">
    <property type="entry name" value="Alpha-glycosidase_related"/>
</dbReference>
<dbReference type="EMBL" id="LCHM01000083">
    <property type="protein sequence ID" value="KKT34254.1"/>
    <property type="molecule type" value="Genomic_DNA"/>
</dbReference>
<evidence type="ECO:0000256" key="1">
    <source>
        <dbReference type="ARBA" id="ARBA00022801"/>
    </source>
</evidence>
<reference evidence="3 4" key="1">
    <citation type="journal article" date="2015" name="Nature">
        <title>rRNA introns, odd ribosomes, and small enigmatic genomes across a large radiation of phyla.</title>
        <authorList>
            <person name="Brown C.T."/>
            <person name="Hug L.A."/>
            <person name="Thomas B.C."/>
            <person name="Sharon I."/>
            <person name="Castelle C.J."/>
            <person name="Singh A."/>
            <person name="Wilkins M.J."/>
            <person name="Williams K.H."/>
            <person name="Banfield J.F."/>
        </authorList>
    </citation>
    <scope>NUCLEOTIDE SEQUENCE [LARGE SCALE GENOMIC DNA]</scope>
</reference>
<organism evidence="3 4">
    <name type="scientific">Candidatus Gottesmanbacteria bacterium GW2011_GWB1_44_11c</name>
    <dbReference type="NCBI Taxonomy" id="1618447"/>
    <lineage>
        <taxon>Bacteria</taxon>
        <taxon>Candidatus Gottesmaniibacteriota</taxon>
    </lineage>
</organism>
<protein>
    <submittedName>
        <fullName evidence="3">Glycosyl hydrolase, family 31 domain protein</fullName>
    </submittedName>
</protein>
<evidence type="ECO:0000313" key="4">
    <source>
        <dbReference type="Proteomes" id="UP000034617"/>
    </source>
</evidence>
<evidence type="ECO:0000313" key="3">
    <source>
        <dbReference type="EMBL" id="KKT34254.1"/>
    </source>
</evidence>
<dbReference type="GO" id="GO:0004557">
    <property type="term" value="F:alpha-galactosidase activity"/>
    <property type="evidence" value="ECO:0007669"/>
    <property type="project" value="InterPro"/>
</dbReference>
<proteinExistence type="predicted"/>
<dbReference type="Pfam" id="PF02065">
    <property type="entry name" value="Melibiase"/>
    <property type="match status" value="1"/>
</dbReference>
<dbReference type="InterPro" id="IPR002252">
    <property type="entry name" value="Glyco_hydro_36"/>
</dbReference>
<name>A0A0G1JFS3_9BACT</name>
<dbReference type="Gene3D" id="3.20.20.70">
    <property type="entry name" value="Aldolase class I"/>
    <property type="match status" value="1"/>
</dbReference>
<dbReference type="CDD" id="cd14791">
    <property type="entry name" value="GH36"/>
    <property type="match status" value="1"/>
</dbReference>
<dbReference type="SUPFAM" id="SSF51445">
    <property type="entry name" value="(Trans)glycosidases"/>
    <property type="match status" value="1"/>
</dbReference>
<dbReference type="AlphaFoldDB" id="A0A0G1JFS3"/>
<comment type="caution">
    <text evidence="3">The sequence shown here is derived from an EMBL/GenBank/DDBJ whole genome shotgun (WGS) entry which is preliminary data.</text>
</comment>
<dbReference type="Proteomes" id="UP000034617">
    <property type="component" value="Unassembled WGS sequence"/>
</dbReference>
<keyword evidence="1 3" id="KW-0378">Hydrolase</keyword>
<dbReference type="InterPro" id="IPR013785">
    <property type="entry name" value="Aldolase_TIM"/>
</dbReference>
<sequence>MKQSPYQINLVGWQSWSDTRRPTGSYPQRYFSPFHQDNLINYHPVRSKPQRRTAPTGWCSWHYFGTHITEQIILNQIKAAAELGLEFILIDDGWTTWGDWLFADKNKFPHGLKWLVKKIKLNGLKAGLWWAPLLAKSSSGLFHQHPDWFVQNLEGTQVSPLDIFIPDKRRILDLENPGVIAYLNQVLDYFSDSGFELLKSDFLYAAHFNPKFTSGAVPDNLLKRLLSTVHRRSFYSIACGCPLVPAIGVVDAIRISDDINIPQLNHLWPLNHIVVSQRISQLSANLESRLLTQPLWHLDPDAFISDPLLGINPSQSEKLVQLIQKSNGVIFLGDDLTSLTSPQSDLIGRLIN</sequence>
<keyword evidence="2" id="KW-0326">Glycosidase</keyword>
<dbReference type="PANTHER" id="PTHR43053">
    <property type="entry name" value="GLYCOSIDASE FAMILY 31"/>
    <property type="match status" value="1"/>
</dbReference>
<dbReference type="GO" id="GO:0016052">
    <property type="term" value="P:carbohydrate catabolic process"/>
    <property type="evidence" value="ECO:0007669"/>
    <property type="project" value="InterPro"/>
</dbReference>
<accession>A0A0G1JFS3</accession>
<evidence type="ECO:0000256" key="2">
    <source>
        <dbReference type="ARBA" id="ARBA00023295"/>
    </source>
</evidence>
<gene>
    <name evidence="3" type="ORF">UW22_C0083G0008</name>
</gene>
<dbReference type="PANTHER" id="PTHR43053:SF3">
    <property type="entry name" value="ALPHA-GALACTOSIDASE C-RELATED"/>
    <property type="match status" value="1"/>
</dbReference>